<dbReference type="Gene3D" id="1.10.10.10">
    <property type="entry name" value="Winged helix-like DNA-binding domain superfamily/Winged helix DNA-binding domain"/>
    <property type="match status" value="1"/>
</dbReference>
<evidence type="ECO:0000313" key="3">
    <source>
        <dbReference type="EMBL" id="GAA1391694.1"/>
    </source>
</evidence>
<dbReference type="PANTHER" id="PTHR42998">
    <property type="entry name" value="TYPE I RESTRICTION ENZYME HINDVIIP M PROTEIN-RELATED"/>
    <property type="match status" value="1"/>
</dbReference>
<dbReference type="Gene3D" id="3.40.50.150">
    <property type="entry name" value="Vaccinia Virus protein VP39"/>
    <property type="match status" value="1"/>
</dbReference>
<dbReference type="GO" id="GO:0032259">
    <property type="term" value="P:methylation"/>
    <property type="evidence" value="ECO:0007669"/>
    <property type="project" value="UniProtKB-KW"/>
</dbReference>
<keyword evidence="4" id="KW-1185">Reference proteome</keyword>
<dbReference type="InterPro" id="IPR036388">
    <property type="entry name" value="WH-like_DNA-bd_sf"/>
</dbReference>
<feature type="region of interest" description="Disordered" evidence="1">
    <location>
        <begin position="483"/>
        <end position="508"/>
    </location>
</feature>
<proteinExistence type="predicted"/>
<evidence type="ECO:0000313" key="4">
    <source>
        <dbReference type="Proteomes" id="UP001499863"/>
    </source>
</evidence>
<name>A0ABP4IPI2_9ACTN</name>
<dbReference type="Pfam" id="PF02384">
    <property type="entry name" value="N6_Mtase"/>
    <property type="match status" value="1"/>
</dbReference>
<dbReference type="InterPro" id="IPR003356">
    <property type="entry name" value="DNA_methylase_A-5"/>
</dbReference>
<organism evidence="3 4">
    <name type="scientific">Kitasatospora putterlickiae</name>
    <dbReference type="NCBI Taxonomy" id="221725"/>
    <lineage>
        <taxon>Bacteria</taxon>
        <taxon>Bacillati</taxon>
        <taxon>Actinomycetota</taxon>
        <taxon>Actinomycetes</taxon>
        <taxon>Kitasatosporales</taxon>
        <taxon>Streptomycetaceae</taxon>
        <taxon>Kitasatospora</taxon>
    </lineage>
</organism>
<gene>
    <name evidence="3" type="ORF">GCM10009639_21890</name>
</gene>
<dbReference type="InterPro" id="IPR052916">
    <property type="entry name" value="Type-I_RE_MTase_Subunit"/>
</dbReference>
<dbReference type="InterPro" id="IPR029063">
    <property type="entry name" value="SAM-dependent_MTases_sf"/>
</dbReference>
<feature type="domain" description="DNA methylase adenine-specific" evidence="2">
    <location>
        <begin position="163"/>
        <end position="365"/>
    </location>
</feature>
<dbReference type="PANTHER" id="PTHR42998:SF1">
    <property type="entry name" value="TYPE I RESTRICTION ENZYME HINDI METHYLASE SUBUNIT"/>
    <property type="match status" value="1"/>
</dbReference>
<accession>A0ABP4IPI2</accession>
<evidence type="ECO:0000256" key="1">
    <source>
        <dbReference type="SAM" id="MobiDB-lite"/>
    </source>
</evidence>
<keyword evidence="3" id="KW-0808">Transferase</keyword>
<evidence type="ECO:0000259" key="2">
    <source>
        <dbReference type="Pfam" id="PF02384"/>
    </source>
</evidence>
<sequence>MEAAGVYGGPMKDDARPTADPLITGAEIARLAGVTRAAVSNWRRRHDDFPAPAGGGPTSPLFDPAEVNAWLAEQRKGQDVSDEVLLWQALRGAFGDDTVQALAAVARLLTDGTPPPRLGPEIAQQVLELAEATSKDGLMTALTDRFLDTTRRVGSDQVSSPRVIRAVRHFVGPVPDTASILDPACGIGSLLLSLGPDAGPTRYGQEIDVAMAEVAHLRAGLSGRTPTEVRSGDSLRDDTWAELKVDLVVCDPPAARPDWGREELLLDARWELGIPSRAESELAWLQHAYAHTVPGGKVVMVMPASVAYRKAGRRIRAELVRRGILSEVVALPVGTATAHSLPVQLWILVRPDGRTARTVRMVDLTAAAPDGPLAPQPGQVVEVPLIDLLDDTVDLTPGNHIGSANRDYLAEYTALRDQLREQLRVLDTLLPRLAPGSGPGTLDTASVSVADLTRAGLVEHVEGEPRSVSEHLDTDYLRGFLAGPANKRRSTSGSGTFRTDSRGSRVPQLGIETQRHYGSAFRALQEVETCTRRLAGLSDQATELAREGLTNGALNPASGDA</sequence>
<dbReference type="SUPFAM" id="SSF53335">
    <property type="entry name" value="S-adenosyl-L-methionine-dependent methyltransferases"/>
    <property type="match status" value="1"/>
</dbReference>
<protein>
    <submittedName>
        <fullName evidence="3">N-6 DNA methylase</fullName>
    </submittedName>
</protein>
<dbReference type="CDD" id="cd02440">
    <property type="entry name" value="AdoMet_MTases"/>
    <property type="match status" value="1"/>
</dbReference>
<comment type="caution">
    <text evidence="3">The sequence shown here is derived from an EMBL/GenBank/DDBJ whole genome shotgun (WGS) entry which is preliminary data.</text>
</comment>
<reference evidence="4" key="1">
    <citation type="journal article" date="2019" name="Int. J. Syst. Evol. Microbiol.">
        <title>The Global Catalogue of Microorganisms (GCM) 10K type strain sequencing project: providing services to taxonomists for standard genome sequencing and annotation.</title>
        <authorList>
            <consortium name="The Broad Institute Genomics Platform"/>
            <consortium name="The Broad Institute Genome Sequencing Center for Infectious Disease"/>
            <person name="Wu L."/>
            <person name="Ma J."/>
        </authorList>
    </citation>
    <scope>NUCLEOTIDE SEQUENCE [LARGE SCALE GENOMIC DNA]</scope>
    <source>
        <strain evidence="4">JCM 12393</strain>
    </source>
</reference>
<dbReference type="PRINTS" id="PR00507">
    <property type="entry name" value="N12N6MTFRASE"/>
</dbReference>
<dbReference type="Proteomes" id="UP001499863">
    <property type="component" value="Unassembled WGS sequence"/>
</dbReference>
<dbReference type="GO" id="GO:0008168">
    <property type="term" value="F:methyltransferase activity"/>
    <property type="evidence" value="ECO:0007669"/>
    <property type="project" value="UniProtKB-KW"/>
</dbReference>
<dbReference type="EMBL" id="BAAAKJ010000113">
    <property type="protein sequence ID" value="GAA1391694.1"/>
    <property type="molecule type" value="Genomic_DNA"/>
</dbReference>
<keyword evidence="3" id="KW-0489">Methyltransferase</keyword>